<comment type="caution">
    <text evidence="1">The sequence shown here is derived from an EMBL/GenBank/DDBJ whole genome shotgun (WGS) entry which is preliminary data.</text>
</comment>
<reference evidence="2" key="1">
    <citation type="journal article" date="2019" name="Int. J. Syst. Evol. Microbiol.">
        <title>The Global Catalogue of Microorganisms (GCM) 10K type strain sequencing project: providing services to taxonomists for standard genome sequencing and annotation.</title>
        <authorList>
            <consortium name="The Broad Institute Genomics Platform"/>
            <consortium name="The Broad Institute Genome Sequencing Center for Infectious Disease"/>
            <person name="Wu L."/>
            <person name="Ma J."/>
        </authorList>
    </citation>
    <scope>NUCLEOTIDE SEQUENCE [LARGE SCALE GENOMIC DNA]</scope>
    <source>
        <strain evidence="2">CCUG 66188</strain>
    </source>
</reference>
<proteinExistence type="predicted"/>
<dbReference type="EMBL" id="JBHSGN010000024">
    <property type="protein sequence ID" value="MFC4672701.1"/>
    <property type="molecule type" value="Genomic_DNA"/>
</dbReference>
<name>A0ABV9KRZ8_9BACT</name>
<organism evidence="1 2">
    <name type="scientific">Dysgonomonas termitidis</name>
    <dbReference type="NCBI Taxonomy" id="1516126"/>
    <lineage>
        <taxon>Bacteria</taxon>
        <taxon>Pseudomonadati</taxon>
        <taxon>Bacteroidota</taxon>
        <taxon>Bacteroidia</taxon>
        <taxon>Bacteroidales</taxon>
        <taxon>Dysgonomonadaceae</taxon>
        <taxon>Dysgonomonas</taxon>
    </lineage>
</organism>
<evidence type="ECO:0000313" key="2">
    <source>
        <dbReference type="Proteomes" id="UP001596023"/>
    </source>
</evidence>
<keyword evidence="2" id="KW-1185">Reference proteome</keyword>
<sequence>MKNTNLNTEQRNPIILAKDHVIVLFSRQHLPVMKEKRLEGIFTLDEELNYYLDDKVQFGRMTEQDRQELLNLKATMANGTYYSIEIIMLNPIS</sequence>
<dbReference type="Proteomes" id="UP001596023">
    <property type="component" value="Unassembled WGS sequence"/>
</dbReference>
<accession>A0ABV9KRZ8</accession>
<dbReference type="RefSeq" id="WP_379993896.1">
    <property type="nucleotide sequence ID" value="NZ_JBHSGN010000024.1"/>
</dbReference>
<protein>
    <submittedName>
        <fullName evidence="1">Uncharacterized protein</fullName>
    </submittedName>
</protein>
<evidence type="ECO:0000313" key="1">
    <source>
        <dbReference type="EMBL" id="MFC4672701.1"/>
    </source>
</evidence>
<gene>
    <name evidence="1" type="ORF">ACFO6W_03235</name>
</gene>